<feature type="compositionally biased region" description="Polar residues" evidence="6">
    <location>
        <begin position="326"/>
        <end position="335"/>
    </location>
</feature>
<dbReference type="InterPro" id="IPR037789">
    <property type="entry name" value="FIP_classI"/>
</dbReference>
<dbReference type="FunFam" id="2.60.40.150:FF:000151">
    <property type="entry name" value="Rab11 family-interacting protein 1"/>
    <property type="match status" value="1"/>
</dbReference>
<dbReference type="InterPro" id="IPR000008">
    <property type="entry name" value="C2_dom"/>
</dbReference>
<evidence type="ECO:0000256" key="2">
    <source>
        <dbReference type="ARBA" id="ARBA00022448"/>
    </source>
</evidence>
<evidence type="ECO:0000259" key="8">
    <source>
        <dbReference type="PROSITE" id="PS51511"/>
    </source>
</evidence>
<dbReference type="PROSITE" id="PS50004">
    <property type="entry name" value="C2"/>
    <property type="match status" value="1"/>
</dbReference>
<feature type="domain" description="C2" evidence="7">
    <location>
        <begin position="1"/>
        <end position="107"/>
    </location>
</feature>
<dbReference type="SUPFAM" id="SSF144270">
    <property type="entry name" value="Eferin C-derminal domain-like"/>
    <property type="match status" value="1"/>
</dbReference>
<dbReference type="Gene3D" id="2.60.40.150">
    <property type="entry name" value="C2 domain"/>
    <property type="match status" value="1"/>
</dbReference>
<keyword evidence="5" id="KW-0653">Protein transport</keyword>
<protein>
    <submittedName>
        <fullName evidence="9">Uncharacterized protein</fullName>
    </submittedName>
</protein>
<evidence type="ECO:0000259" key="7">
    <source>
        <dbReference type="PROSITE" id="PS50004"/>
    </source>
</evidence>
<dbReference type="GO" id="GO:0045055">
    <property type="term" value="P:regulated exocytosis"/>
    <property type="evidence" value="ECO:0007669"/>
    <property type="project" value="TreeGrafter"/>
</dbReference>
<feature type="region of interest" description="Disordered" evidence="6">
    <location>
        <begin position="303"/>
        <end position="380"/>
    </location>
</feature>
<accession>A0A1B6DVQ3</accession>
<evidence type="ECO:0000313" key="9">
    <source>
        <dbReference type="EMBL" id="JAS29743.1"/>
    </source>
</evidence>
<dbReference type="GO" id="GO:0015031">
    <property type="term" value="P:protein transport"/>
    <property type="evidence" value="ECO:0007669"/>
    <property type="project" value="UniProtKB-KW"/>
</dbReference>
<reference evidence="9" key="1">
    <citation type="submission" date="2015-12" db="EMBL/GenBank/DDBJ databases">
        <title>De novo transcriptome assembly of four potential Pierce s Disease insect vectors from Arizona vineyards.</title>
        <authorList>
            <person name="Tassone E.E."/>
        </authorList>
    </citation>
    <scope>NUCLEOTIDE SEQUENCE</scope>
</reference>
<name>A0A1B6DVQ3_9HEMI</name>
<dbReference type="SUPFAM" id="SSF49562">
    <property type="entry name" value="C2 domain (Calcium/lipid-binding domain, CaLB)"/>
    <property type="match status" value="1"/>
</dbReference>
<dbReference type="Pfam" id="PF00168">
    <property type="entry name" value="C2"/>
    <property type="match status" value="1"/>
</dbReference>
<dbReference type="Gene3D" id="1.20.5.2440">
    <property type="match status" value="1"/>
</dbReference>
<dbReference type="InterPro" id="IPR019018">
    <property type="entry name" value="Rab-bd_FIP-RBD"/>
</dbReference>
<feature type="compositionally biased region" description="Polar residues" evidence="6">
    <location>
        <begin position="200"/>
        <end position="219"/>
    </location>
</feature>
<dbReference type="GO" id="GO:0055037">
    <property type="term" value="C:recycling endosome"/>
    <property type="evidence" value="ECO:0007669"/>
    <property type="project" value="UniProtKB-SubCell"/>
</dbReference>
<feature type="region of interest" description="Disordered" evidence="6">
    <location>
        <begin position="189"/>
        <end position="243"/>
    </location>
</feature>
<dbReference type="AlphaFoldDB" id="A0A1B6DVQ3"/>
<feature type="domain" description="FIP-RBD" evidence="8">
    <location>
        <begin position="421"/>
        <end position="483"/>
    </location>
</feature>
<gene>
    <name evidence="9" type="ORF">g.6766</name>
</gene>
<comment type="subcellular location">
    <subcellularLocation>
        <location evidence="1">Recycling endosome</location>
    </subcellularLocation>
</comment>
<evidence type="ECO:0000256" key="3">
    <source>
        <dbReference type="ARBA" id="ARBA00022553"/>
    </source>
</evidence>
<dbReference type="EMBL" id="GEDC01007555">
    <property type="protein sequence ID" value="JAS29743.1"/>
    <property type="molecule type" value="Transcribed_RNA"/>
</dbReference>
<dbReference type="InterPro" id="IPR035892">
    <property type="entry name" value="C2_domain_sf"/>
</dbReference>
<organism evidence="9">
    <name type="scientific">Clastoptera arizonana</name>
    <name type="common">Arizona spittle bug</name>
    <dbReference type="NCBI Taxonomy" id="38151"/>
    <lineage>
        <taxon>Eukaryota</taxon>
        <taxon>Metazoa</taxon>
        <taxon>Ecdysozoa</taxon>
        <taxon>Arthropoda</taxon>
        <taxon>Hexapoda</taxon>
        <taxon>Insecta</taxon>
        <taxon>Pterygota</taxon>
        <taxon>Neoptera</taxon>
        <taxon>Paraneoptera</taxon>
        <taxon>Hemiptera</taxon>
        <taxon>Auchenorrhyncha</taxon>
        <taxon>Cercopoidea</taxon>
        <taxon>Clastopteridae</taxon>
        <taxon>Clastoptera</taxon>
    </lineage>
</organism>
<dbReference type="PANTHER" id="PTHR15746:SF23">
    <property type="entry name" value="RAB11 INTERACTING PROTEIN, ISOFORM A"/>
    <property type="match status" value="1"/>
</dbReference>
<keyword evidence="2" id="KW-0813">Transport</keyword>
<dbReference type="SMART" id="SM00239">
    <property type="entry name" value="C2"/>
    <property type="match status" value="1"/>
</dbReference>
<evidence type="ECO:0000256" key="1">
    <source>
        <dbReference type="ARBA" id="ARBA00004172"/>
    </source>
</evidence>
<keyword evidence="3" id="KW-0597">Phosphoprotein</keyword>
<dbReference type="PANTHER" id="PTHR15746">
    <property type="entry name" value="RAB11-RELATED"/>
    <property type="match status" value="1"/>
</dbReference>
<dbReference type="GO" id="GO:0031267">
    <property type="term" value="F:small GTPase binding"/>
    <property type="evidence" value="ECO:0007669"/>
    <property type="project" value="InterPro"/>
</dbReference>
<feature type="compositionally biased region" description="Polar residues" evidence="6">
    <location>
        <begin position="342"/>
        <end position="368"/>
    </location>
</feature>
<evidence type="ECO:0000256" key="6">
    <source>
        <dbReference type="SAM" id="MobiDB-lite"/>
    </source>
</evidence>
<evidence type="ECO:0000256" key="4">
    <source>
        <dbReference type="ARBA" id="ARBA00022753"/>
    </source>
</evidence>
<evidence type="ECO:0000256" key="5">
    <source>
        <dbReference type="ARBA" id="ARBA00022927"/>
    </source>
</evidence>
<keyword evidence="4" id="KW-0967">Endosome</keyword>
<feature type="region of interest" description="Disordered" evidence="6">
    <location>
        <begin position="267"/>
        <end position="288"/>
    </location>
</feature>
<dbReference type="Pfam" id="PF09457">
    <property type="entry name" value="RBD-FIP"/>
    <property type="match status" value="1"/>
</dbReference>
<dbReference type="InterPro" id="IPR037245">
    <property type="entry name" value="FIP-RBD_C_sf"/>
</dbReference>
<dbReference type="PROSITE" id="PS51511">
    <property type="entry name" value="FIP_RBD"/>
    <property type="match status" value="1"/>
</dbReference>
<proteinExistence type="predicted"/>
<sequence>MWSPTHVQVTVQKAKGLITKGKNGTNDAFVTIGLGKEKYQTSVKEKASESVEWHEKCELQIPKHGNTAEITLTALHRNFLGVDEFLGYISIPLAGLDVYDRPKNKWYTLKDKPGRDKKKLRGELEVKVAFIVKAGSLTDLSKKEKHKSSLGQVSQAFSGSLISISSLDKRKGLKKLASKIGHKIGKNKKEKSFDEVGNIRNMNDSPLSVDNKYRPSQQKAGDADPGVISEGESEDDFTLDDLSHKGSGCSLEIGDNSSLRQESIKNAPDIEFVPQSNNPIPPSKPPRTIIPVENKVDEWEQKLYGKQGKDASTTSPAGTLKRRLNNGLSPLATSTSDDKLSSAHSFYTNDSESDNYSNTPRSEPTYSPQRMRHTGFLDSPVKDDIQKKDIMFTPTSKTPMERIIIGGETEKFPNQSPKLNGKRVSAEILKKFDGKSREDLVEMIIEMQAQISNQNRQQKDLEDYLDNLLLRVMETSPRILQNPYKRKT</sequence>